<evidence type="ECO:0000313" key="2">
    <source>
        <dbReference type="EMBL" id="NYE69958.1"/>
    </source>
</evidence>
<dbReference type="InterPro" id="IPR000073">
    <property type="entry name" value="AB_hydrolase_1"/>
</dbReference>
<dbReference type="PANTHER" id="PTHR43194">
    <property type="entry name" value="HYDROLASE ALPHA/BETA FOLD FAMILY"/>
    <property type="match status" value="1"/>
</dbReference>
<dbReference type="RefSeq" id="WP_179749079.1">
    <property type="nucleotide sequence ID" value="NZ_JACCBU010000001.1"/>
</dbReference>
<dbReference type="PANTHER" id="PTHR43194:SF2">
    <property type="entry name" value="PEROXISOMAL MEMBRANE PROTEIN LPX1"/>
    <property type="match status" value="1"/>
</dbReference>
<organism evidence="2 3">
    <name type="scientific">Microlunatus parietis</name>
    <dbReference type="NCBI Taxonomy" id="682979"/>
    <lineage>
        <taxon>Bacteria</taxon>
        <taxon>Bacillati</taxon>
        <taxon>Actinomycetota</taxon>
        <taxon>Actinomycetes</taxon>
        <taxon>Propionibacteriales</taxon>
        <taxon>Propionibacteriaceae</taxon>
        <taxon>Microlunatus</taxon>
    </lineage>
</organism>
<gene>
    <name evidence="2" type="ORF">BKA15_001287</name>
</gene>
<evidence type="ECO:0000259" key="1">
    <source>
        <dbReference type="Pfam" id="PF12697"/>
    </source>
</evidence>
<keyword evidence="3" id="KW-1185">Reference proteome</keyword>
<dbReference type="InterPro" id="IPR000639">
    <property type="entry name" value="Epox_hydrolase-like"/>
</dbReference>
<evidence type="ECO:0000313" key="3">
    <source>
        <dbReference type="Proteomes" id="UP000569914"/>
    </source>
</evidence>
<dbReference type="PRINTS" id="PR00412">
    <property type="entry name" value="EPOXHYDRLASE"/>
</dbReference>
<proteinExistence type="predicted"/>
<comment type="caution">
    <text evidence="2">The sequence shown here is derived from an EMBL/GenBank/DDBJ whole genome shotgun (WGS) entry which is preliminary data.</text>
</comment>
<dbReference type="AlphaFoldDB" id="A0A7Y9LAN2"/>
<dbReference type="InterPro" id="IPR050228">
    <property type="entry name" value="Carboxylesterase_BioH"/>
</dbReference>
<dbReference type="GO" id="GO:0003824">
    <property type="term" value="F:catalytic activity"/>
    <property type="evidence" value="ECO:0007669"/>
    <property type="project" value="InterPro"/>
</dbReference>
<dbReference type="SUPFAM" id="SSF53474">
    <property type="entry name" value="alpha/beta-Hydrolases"/>
    <property type="match status" value="1"/>
</dbReference>
<feature type="domain" description="AB hydrolase-1" evidence="1">
    <location>
        <begin position="18"/>
        <end position="239"/>
    </location>
</feature>
<accession>A0A7Y9LAN2</accession>
<dbReference type="Pfam" id="PF12697">
    <property type="entry name" value="Abhydrolase_6"/>
    <property type="match status" value="1"/>
</dbReference>
<protein>
    <submittedName>
        <fullName evidence="2">Pimeloyl-ACP methyl ester carboxylesterase</fullName>
    </submittedName>
</protein>
<dbReference type="Proteomes" id="UP000569914">
    <property type="component" value="Unassembled WGS sequence"/>
</dbReference>
<sequence length="258" mass="27802">MGGELHYREWGAGGRVAVLLHGLMGSWRQYHRVGPALADLGYRALAVDLPGHGGSDPDPEATFETCVEALARSVPARPAVLIGQSIGGAIGALSLDALQPERAIYVDATVGAPGEDPVPADRLAGEDLAKERARLIDGWSQNKVNRTLDGLRARRPTWTDADRLAEEASARDFDVPTGVSLVLEFRSRPPAPVVPGRSLAVFADPGGSESERRRTRAAELRGFGVETMIIPDSDHSVWYGRFEPFMDAVGTWLTRPMS</sequence>
<dbReference type="EMBL" id="JACCBU010000001">
    <property type="protein sequence ID" value="NYE69958.1"/>
    <property type="molecule type" value="Genomic_DNA"/>
</dbReference>
<dbReference type="Gene3D" id="3.40.50.1820">
    <property type="entry name" value="alpha/beta hydrolase"/>
    <property type="match status" value="1"/>
</dbReference>
<name>A0A7Y9LAN2_9ACTN</name>
<dbReference type="InterPro" id="IPR029058">
    <property type="entry name" value="AB_hydrolase_fold"/>
</dbReference>
<reference evidence="2 3" key="1">
    <citation type="submission" date="2020-07" db="EMBL/GenBank/DDBJ databases">
        <title>Sequencing the genomes of 1000 actinobacteria strains.</title>
        <authorList>
            <person name="Klenk H.-P."/>
        </authorList>
    </citation>
    <scope>NUCLEOTIDE SEQUENCE [LARGE SCALE GENOMIC DNA]</scope>
    <source>
        <strain evidence="2 3">DSM 22083</strain>
    </source>
</reference>